<sequence>MKTKCALRLQELFLLLQRGLLTALLQSDSDQSHHRTRSLLLFKCAAWTEQGYCCSFASPRKRIIQRSAAQRERSSRVEFLSLAGAQVCGVWLQSYCDTYIPKPPTALLTQPRLKKKARAYAVFVWTNVERNGIQPRRSEVRPGCL</sequence>
<evidence type="ECO:0000256" key="1">
    <source>
        <dbReference type="SAM" id="SignalP"/>
    </source>
</evidence>
<evidence type="ECO:0008006" key="3">
    <source>
        <dbReference type="Google" id="ProtNLM"/>
    </source>
</evidence>
<feature type="chain" id="PRO_5007542883" description="Secreted protein" evidence="1">
    <location>
        <begin position="23"/>
        <end position="145"/>
    </location>
</feature>
<dbReference type="EMBL" id="GEGO01002463">
    <property type="protein sequence ID" value="JAR92941.1"/>
    <property type="molecule type" value="Transcribed_RNA"/>
</dbReference>
<accession>A0A147BQD6</accession>
<proteinExistence type="predicted"/>
<organism evidence="2">
    <name type="scientific">Ixodes ricinus</name>
    <name type="common">Common tick</name>
    <name type="synonym">Acarus ricinus</name>
    <dbReference type="NCBI Taxonomy" id="34613"/>
    <lineage>
        <taxon>Eukaryota</taxon>
        <taxon>Metazoa</taxon>
        <taxon>Ecdysozoa</taxon>
        <taxon>Arthropoda</taxon>
        <taxon>Chelicerata</taxon>
        <taxon>Arachnida</taxon>
        <taxon>Acari</taxon>
        <taxon>Parasitiformes</taxon>
        <taxon>Ixodida</taxon>
        <taxon>Ixodoidea</taxon>
        <taxon>Ixodidae</taxon>
        <taxon>Ixodinae</taxon>
        <taxon>Ixodes</taxon>
    </lineage>
</organism>
<dbReference type="AlphaFoldDB" id="A0A147BQD6"/>
<evidence type="ECO:0000313" key="2">
    <source>
        <dbReference type="EMBL" id="JAR92941.1"/>
    </source>
</evidence>
<feature type="signal peptide" evidence="1">
    <location>
        <begin position="1"/>
        <end position="22"/>
    </location>
</feature>
<reference evidence="2" key="1">
    <citation type="journal article" date="2018" name="PLoS Negl. Trop. Dis.">
        <title>Sialome diversity of ticks revealed by RNAseq of single tick salivary glands.</title>
        <authorList>
            <person name="Perner J."/>
            <person name="Kropackova S."/>
            <person name="Kopacek P."/>
            <person name="Ribeiro J.M."/>
        </authorList>
    </citation>
    <scope>NUCLEOTIDE SEQUENCE</scope>
    <source>
        <strain evidence="2">Siblings of single egg batch collected in Ceske Budejovice</strain>
        <tissue evidence="2">Salivary glands</tissue>
    </source>
</reference>
<protein>
    <recommendedName>
        <fullName evidence="3">Secreted protein</fullName>
    </recommendedName>
</protein>
<name>A0A147BQD6_IXORI</name>
<keyword evidence="1" id="KW-0732">Signal</keyword>